<evidence type="ECO:0000259" key="1">
    <source>
        <dbReference type="Pfam" id="PF21127"/>
    </source>
</evidence>
<dbReference type="Pfam" id="PF21127">
    <property type="entry name" value="ATG1-like_MIT2"/>
    <property type="match status" value="1"/>
</dbReference>
<organism evidence="2 3">
    <name type="scientific">Sarcoptes scabiei</name>
    <name type="common">Itch mite</name>
    <name type="synonym">Acarus scabiei</name>
    <dbReference type="NCBI Taxonomy" id="52283"/>
    <lineage>
        <taxon>Eukaryota</taxon>
        <taxon>Metazoa</taxon>
        <taxon>Ecdysozoa</taxon>
        <taxon>Arthropoda</taxon>
        <taxon>Chelicerata</taxon>
        <taxon>Arachnida</taxon>
        <taxon>Acari</taxon>
        <taxon>Acariformes</taxon>
        <taxon>Sarcoptiformes</taxon>
        <taxon>Astigmata</taxon>
        <taxon>Psoroptidia</taxon>
        <taxon>Sarcoptoidea</taxon>
        <taxon>Sarcoptidae</taxon>
        <taxon>Sarcoptinae</taxon>
        <taxon>Sarcoptes</taxon>
    </lineage>
</organism>
<dbReference type="Proteomes" id="UP000616769">
    <property type="component" value="Unassembled WGS sequence"/>
</dbReference>
<keyword evidence="2" id="KW-0808">Transferase</keyword>
<dbReference type="OrthoDB" id="346907at2759"/>
<dbReference type="GO" id="GO:0016301">
    <property type="term" value="F:kinase activity"/>
    <property type="evidence" value="ECO:0007669"/>
    <property type="project" value="UniProtKB-KW"/>
</dbReference>
<evidence type="ECO:0000313" key="3">
    <source>
        <dbReference type="Proteomes" id="UP000616769"/>
    </source>
</evidence>
<accession>A0A132AJU4</accession>
<dbReference type="InterPro" id="IPR048941">
    <property type="entry name" value="ATG1-like_MIT2"/>
</dbReference>
<name>A0A132AJU4_SARSC</name>
<keyword evidence="2" id="KW-0418">Kinase</keyword>
<sequence length="117" mass="13679">MKNKYHKCLDICKDLHGRNTNEGEQQQTSLICNISTEKIIYDYAIKMCRSGAMEELLGSHEESFRRYQTAQILLHSLIQQSQNEDNNVILIKYKDAVEKRLFYLQNQGSICNVLTYN</sequence>
<protein>
    <submittedName>
        <fullName evidence="2">Serine/threonine-protein kinase ULK2-like protein</fullName>
    </submittedName>
</protein>
<dbReference type="EMBL" id="JXLN01016863">
    <property type="protein sequence ID" value="KPM11288.1"/>
    <property type="molecule type" value="Genomic_DNA"/>
</dbReference>
<dbReference type="AlphaFoldDB" id="A0A132AJU4"/>
<dbReference type="VEuPathDB" id="VectorBase:SSCA003363"/>
<feature type="domain" description="ATG1-like MIT" evidence="1">
    <location>
        <begin position="33"/>
        <end position="87"/>
    </location>
</feature>
<comment type="caution">
    <text evidence="2">The sequence shown here is derived from an EMBL/GenBank/DDBJ whole genome shotgun (WGS) entry which is preliminary data.</text>
</comment>
<proteinExistence type="predicted"/>
<gene>
    <name evidence="2" type="ORF">QR98_0098580</name>
</gene>
<reference evidence="2 3" key="1">
    <citation type="journal article" date="2015" name="Parasit. Vectors">
        <title>Draft genome of the scabies mite.</title>
        <authorList>
            <person name="Rider S.D.Jr."/>
            <person name="Morgan M.S."/>
            <person name="Arlian L.G."/>
        </authorList>
    </citation>
    <scope>NUCLEOTIDE SEQUENCE [LARGE SCALE GENOMIC DNA]</scope>
    <source>
        <strain evidence="2">Arlian Lab</strain>
    </source>
</reference>
<evidence type="ECO:0000313" key="2">
    <source>
        <dbReference type="EMBL" id="KPM11288.1"/>
    </source>
</evidence>